<evidence type="ECO:0000313" key="1">
    <source>
        <dbReference type="EMBL" id="CAA9536721.1"/>
    </source>
</evidence>
<dbReference type="EMBL" id="CADCVS010000563">
    <property type="protein sequence ID" value="CAA9536721.1"/>
    <property type="molecule type" value="Genomic_DNA"/>
</dbReference>
<name>A0A6J4TZW9_9ACTN</name>
<dbReference type="AlphaFoldDB" id="A0A6J4TZW9"/>
<proteinExistence type="predicted"/>
<feature type="non-terminal residue" evidence="1">
    <location>
        <position position="20"/>
    </location>
</feature>
<reference evidence="1" key="1">
    <citation type="submission" date="2020-02" db="EMBL/GenBank/DDBJ databases">
        <authorList>
            <person name="Meier V. D."/>
        </authorList>
    </citation>
    <scope>NUCLEOTIDE SEQUENCE</scope>
    <source>
        <strain evidence="1">AVDCRST_MAG30</strain>
    </source>
</reference>
<gene>
    <name evidence="1" type="ORF">AVDCRST_MAG30-4300</name>
</gene>
<accession>A0A6J4TZW9</accession>
<sequence>MALRTLLIALLAASTVVLAG</sequence>
<organism evidence="1">
    <name type="scientific">uncultured Solirubrobacteraceae bacterium</name>
    <dbReference type="NCBI Taxonomy" id="1162706"/>
    <lineage>
        <taxon>Bacteria</taxon>
        <taxon>Bacillati</taxon>
        <taxon>Actinomycetota</taxon>
        <taxon>Thermoleophilia</taxon>
        <taxon>Solirubrobacterales</taxon>
        <taxon>Solirubrobacteraceae</taxon>
        <taxon>environmental samples</taxon>
    </lineage>
</organism>
<protein>
    <submittedName>
        <fullName evidence="1">Uncharacterized protein</fullName>
    </submittedName>
</protein>